<dbReference type="InterPro" id="IPR036554">
    <property type="entry name" value="GHMP_kinase_C_sf"/>
</dbReference>
<dbReference type="SUPFAM" id="SSF55060">
    <property type="entry name" value="GHMP Kinase, C-terminal domain"/>
    <property type="match status" value="1"/>
</dbReference>
<dbReference type="GO" id="GO:0005829">
    <property type="term" value="C:cytosol"/>
    <property type="evidence" value="ECO:0007669"/>
    <property type="project" value="TreeGrafter"/>
</dbReference>
<dbReference type="InterPro" id="IPR000705">
    <property type="entry name" value="Galactokinase"/>
</dbReference>
<gene>
    <name evidence="9" type="ORF">EF384_04375</name>
</gene>
<name>A0A3N4GGZ6_9LACT</name>
<evidence type="ECO:0000259" key="7">
    <source>
        <dbReference type="Pfam" id="PF00288"/>
    </source>
</evidence>
<keyword evidence="5" id="KW-0299">Galactose metabolism</keyword>
<evidence type="ECO:0000256" key="1">
    <source>
        <dbReference type="ARBA" id="ARBA00022679"/>
    </source>
</evidence>
<dbReference type="Gene3D" id="3.30.230.10">
    <property type="match status" value="1"/>
</dbReference>
<keyword evidence="4" id="KW-0067">ATP-binding</keyword>
<dbReference type="InterPro" id="IPR006204">
    <property type="entry name" value="GHMP_kinase_N_dom"/>
</dbReference>
<keyword evidence="3 9" id="KW-0418">Kinase</keyword>
<dbReference type="Pfam" id="PF08544">
    <property type="entry name" value="GHMP_kinases_C"/>
    <property type="match status" value="1"/>
</dbReference>
<dbReference type="InterPro" id="IPR006203">
    <property type="entry name" value="GHMP_knse_ATP-bd_CS"/>
</dbReference>
<keyword evidence="6" id="KW-0472">Membrane</keyword>
<accession>A0A3N4GGZ6</accession>
<dbReference type="EMBL" id="RKMG01000010">
    <property type="protein sequence ID" value="RPA60687.1"/>
    <property type="molecule type" value="Genomic_DNA"/>
</dbReference>
<dbReference type="AlphaFoldDB" id="A0A3N4GGZ6"/>
<protein>
    <submittedName>
        <fullName evidence="9">Galactokinase</fullName>
    </submittedName>
</protein>
<dbReference type="PIRSF" id="PIRSF000530">
    <property type="entry name" value="Galactokinase"/>
    <property type="match status" value="1"/>
</dbReference>
<dbReference type="PANTHER" id="PTHR10457">
    <property type="entry name" value="MEVALONATE KINASE/GALACTOKINASE"/>
    <property type="match status" value="1"/>
</dbReference>
<evidence type="ECO:0000256" key="5">
    <source>
        <dbReference type="ARBA" id="ARBA00023144"/>
    </source>
</evidence>
<sequence length="441" mass="49904">MFLWLKTLYRKRAVTWPFIFYTIIWTLSLIKEVFCRQIGVIHMSNLMDTFIKKYGLAGDIRVVKSPLRICPIGAHSDYQGGRVTGMTLDASVDMVYAPREDNYVEIQSEDFPDTELFSFGHDLEYIPGFWGSYIRGAVKALQEDHVLKLGLNAVVSGKLPIGGLSSSAAVTTAYLMALCDVNNIEVSKMDIIMYSHWVETKFIGLKNGILDQSANVLSMNNQLMLMDCLTNEYEMIDKGADFKDFEVIVVYSGISKNLMGTDFNNRVEEVRVAGWLLLELAGQPLPALEDVKLRNIPIEIYNKYKDQLPDRFRKRAAHFYTEQERVLRGAEAYAKGDIKTFGQLMFESGNSSFYQQETGIPEMKLIFDILQETEGVYGARPSGAGFRGAVIGLIDPGKKDEIKAKIDAIYPEKFPAIKDVYEVNFCKTDDGARFVNVEDYR</sequence>
<evidence type="ECO:0000259" key="8">
    <source>
        <dbReference type="Pfam" id="PF08544"/>
    </source>
</evidence>
<keyword evidence="6" id="KW-1133">Transmembrane helix</keyword>
<evidence type="ECO:0000256" key="3">
    <source>
        <dbReference type="ARBA" id="ARBA00022777"/>
    </source>
</evidence>
<keyword evidence="2" id="KW-0547">Nucleotide-binding</keyword>
<dbReference type="PANTHER" id="PTHR10457:SF6">
    <property type="entry name" value="GALACTURONOKINASE"/>
    <property type="match status" value="1"/>
</dbReference>
<dbReference type="Pfam" id="PF00288">
    <property type="entry name" value="GHMP_kinases_N"/>
    <property type="match status" value="1"/>
</dbReference>
<evidence type="ECO:0000313" key="10">
    <source>
        <dbReference type="Proteomes" id="UP000273977"/>
    </source>
</evidence>
<dbReference type="InterPro" id="IPR014721">
    <property type="entry name" value="Ribsml_uS5_D2-typ_fold_subgr"/>
</dbReference>
<dbReference type="InterPro" id="IPR006206">
    <property type="entry name" value="Mevalonate/galactokinase"/>
</dbReference>
<dbReference type="PRINTS" id="PR00473">
    <property type="entry name" value="GALCTOKINASE"/>
</dbReference>
<dbReference type="SUPFAM" id="SSF54211">
    <property type="entry name" value="Ribosomal protein S5 domain 2-like"/>
    <property type="match status" value="1"/>
</dbReference>
<evidence type="ECO:0000313" key="9">
    <source>
        <dbReference type="EMBL" id="RPA60687.1"/>
    </source>
</evidence>
<dbReference type="PROSITE" id="PS00627">
    <property type="entry name" value="GHMP_KINASES_ATP"/>
    <property type="match status" value="1"/>
</dbReference>
<keyword evidence="10" id="KW-1185">Reference proteome</keyword>
<dbReference type="PRINTS" id="PR00959">
    <property type="entry name" value="MEVGALKINASE"/>
</dbReference>
<evidence type="ECO:0000256" key="2">
    <source>
        <dbReference type="ARBA" id="ARBA00022741"/>
    </source>
</evidence>
<dbReference type="GO" id="GO:0006012">
    <property type="term" value="P:galactose metabolic process"/>
    <property type="evidence" value="ECO:0007669"/>
    <property type="project" value="UniProtKB-KW"/>
</dbReference>
<organism evidence="9 10">
    <name type="scientific">Aerococcus agrisoli</name>
    <dbReference type="NCBI Taxonomy" id="2487350"/>
    <lineage>
        <taxon>Bacteria</taxon>
        <taxon>Bacillati</taxon>
        <taxon>Bacillota</taxon>
        <taxon>Bacilli</taxon>
        <taxon>Lactobacillales</taxon>
        <taxon>Aerococcaceae</taxon>
        <taxon>Aerococcus</taxon>
    </lineage>
</organism>
<dbReference type="GO" id="GO:0005524">
    <property type="term" value="F:ATP binding"/>
    <property type="evidence" value="ECO:0007669"/>
    <property type="project" value="UniProtKB-KW"/>
</dbReference>
<keyword evidence="5" id="KW-0119">Carbohydrate metabolism</keyword>
<keyword evidence="1" id="KW-0808">Transferase</keyword>
<feature type="transmembrane region" description="Helical" evidence="6">
    <location>
        <begin position="12"/>
        <end position="30"/>
    </location>
</feature>
<proteinExistence type="predicted"/>
<keyword evidence="6" id="KW-0812">Transmembrane</keyword>
<reference evidence="9 10" key="1">
    <citation type="submission" date="2018-11" db="EMBL/GenBank/DDBJ databases">
        <title>Aerococcus sp. SJQ22, whole genome shotgun sequence.</title>
        <authorList>
            <person name="Sun L."/>
            <person name="Gao X."/>
            <person name="Chen W."/>
            <person name="Huang K."/>
        </authorList>
    </citation>
    <scope>NUCLEOTIDE SEQUENCE [LARGE SCALE GENOMIC DNA]</scope>
    <source>
        <strain evidence="9 10">SJQ22</strain>
    </source>
</reference>
<feature type="domain" description="GHMP kinase C-terminal" evidence="8">
    <location>
        <begin position="332"/>
        <end position="410"/>
    </location>
</feature>
<dbReference type="InterPro" id="IPR013750">
    <property type="entry name" value="GHMP_kinase_C_dom"/>
</dbReference>
<comment type="caution">
    <text evidence="9">The sequence shown here is derived from an EMBL/GenBank/DDBJ whole genome shotgun (WGS) entry which is preliminary data.</text>
</comment>
<dbReference type="Gene3D" id="3.30.70.890">
    <property type="entry name" value="GHMP kinase, C-terminal domain"/>
    <property type="match status" value="1"/>
</dbReference>
<evidence type="ECO:0000256" key="6">
    <source>
        <dbReference type="SAM" id="Phobius"/>
    </source>
</evidence>
<evidence type="ECO:0000256" key="4">
    <source>
        <dbReference type="ARBA" id="ARBA00022840"/>
    </source>
</evidence>
<dbReference type="Proteomes" id="UP000273977">
    <property type="component" value="Unassembled WGS sequence"/>
</dbReference>
<dbReference type="GO" id="GO:0004335">
    <property type="term" value="F:galactokinase activity"/>
    <property type="evidence" value="ECO:0007669"/>
    <property type="project" value="InterPro"/>
</dbReference>
<dbReference type="InterPro" id="IPR020568">
    <property type="entry name" value="Ribosomal_Su5_D2-typ_SF"/>
</dbReference>
<feature type="domain" description="GHMP kinase N-terminal" evidence="7">
    <location>
        <begin position="133"/>
        <end position="216"/>
    </location>
</feature>